<dbReference type="Proteomes" id="UP000199495">
    <property type="component" value="Unassembled WGS sequence"/>
</dbReference>
<proteinExistence type="predicted"/>
<keyword evidence="2" id="KW-1185">Reference proteome</keyword>
<organism evidence="1 2">
    <name type="scientific">Pelagibacterium luteolum</name>
    <dbReference type="NCBI Taxonomy" id="440168"/>
    <lineage>
        <taxon>Bacteria</taxon>
        <taxon>Pseudomonadati</taxon>
        <taxon>Pseudomonadota</taxon>
        <taxon>Alphaproteobacteria</taxon>
        <taxon>Hyphomicrobiales</taxon>
        <taxon>Devosiaceae</taxon>
        <taxon>Pelagibacterium</taxon>
    </lineage>
</organism>
<dbReference type="EMBL" id="FNCS01000001">
    <property type="protein sequence ID" value="SDG17289.1"/>
    <property type="molecule type" value="Genomic_DNA"/>
</dbReference>
<accession>A0A1G7S4A8</accession>
<name>A0A1G7S4A8_9HYPH</name>
<gene>
    <name evidence="1" type="ORF">SAMN04487974_101269</name>
</gene>
<protein>
    <submittedName>
        <fullName evidence="1">Uncharacterized protein</fullName>
    </submittedName>
</protein>
<reference evidence="1 2" key="1">
    <citation type="submission" date="2016-10" db="EMBL/GenBank/DDBJ databases">
        <authorList>
            <person name="de Groot N.N."/>
        </authorList>
    </citation>
    <scope>NUCLEOTIDE SEQUENCE [LARGE SCALE GENOMIC DNA]</scope>
    <source>
        <strain evidence="1 2">CGMCC 1.10267</strain>
    </source>
</reference>
<dbReference type="OrthoDB" id="2865096at2"/>
<evidence type="ECO:0000313" key="2">
    <source>
        <dbReference type="Proteomes" id="UP000199495"/>
    </source>
</evidence>
<dbReference type="RefSeq" id="WP_143009282.1">
    <property type="nucleotide sequence ID" value="NZ_FNCS01000001.1"/>
</dbReference>
<evidence type="ECO:0000313" key="1">
    <source>
        <dbReference type="EMBL" id="SDG17289.1"/>
    </source>
</evidence>
<dbReference type="AlphaFoldDB" id="A0A1G7S4A8"/>
<sequence length="293" mass="31742">MRLSRARRALKASIRTALGKIGLEPVRHDTAIYDARGLTTDPIEAASRAGLRPFLIDVPTENCRIMPGAAFACAAGVGNPFVDTLAQYAAGRLTGYSGSPLNDFHRQWQPQSAVEVLGVGPQGLGNGLETAGPFGMIMPFSPQSPQDAERRWRQMIENDNIEHAISGDAAMGWKGWGPVSLELGEAEIVRLTRVFASISERGYVRNDTRDGDIKGVVLFDGKDFRIMITGGHHRAAALAVLGHATAPVRIDHPIARRAEVIHWPAVTSGYFDPAAALAVFDRIFAGRQPWSQI</sequence>